<comment type="similarity">
    <text evidence="1">Belongs to the ubiquitin-activating E1 family.</text>
</comment>
<sequence length="357" mass="39421">MSAITEEEAALYDRQIRLWGLEAQSRLKNAKILLIGVSPVASEIIKNLVLAGINTLTMADDKLVSKEDIESCFLFKPSHLGKERNLCALERVQVLNAMVKVNTDACVCPAELMKKYGEYDEVIISYEVNSSIVSNWCECIKHIFAGNPKHPKVLCVNALGMHAFGFTDLGNYFYKELVRVFDYLCSRDDKVAIKPLPNKDSAKPVASNGNEVVKHVVYPPLGDVMKLSWPGDNTLNTPAKKMPKGFYLLQALENLKSSLTAENLQSSWAETCKRLGVAQDLLKQDDFSSCCGPSLVAVNAIVGGILAQEIIQASSQAQYFLKYGLSHRGVPKGNWYFVDGRTSEAAVLWLPPIAESK</sequence>
<accession>A0A3P7MPZ5</accession>
<dbReference type="AlphaFoldDB" id="A0A3P7MPZ5"/>
<evidence type="ECO:0000256" key="1">
    <source>
        <dbReference type="ARBA" id="ARBA00005673"/>
    </source>
</evidence>
<dbReference type="Pfam" id="PF00899">
    <property type="entry name" value="ThiF"/>
    <property type="match status" value="1"/>
</dbReference>
<dbReference type="GO" id="GO:0031510">
    <property type="term" value="C:SUMO activating enzyme complex"/>
    <property type="evidence" value="ECO:0007669"/>
    <property type="project" value="TreeGrafter"/>
</dbReference>
<dbReference type="PANTHER" id="PTHR10953">
    <property type="entry name" value="UBIQUITIN-ACTIVATING ENZYME E1"/>
    <property type="match status" value="1"/>
</dbReference>
<dbReference type="EMBL" id="UYRU01070757">
    <property type="protein sequence ID" value="VDN20181.1"/>
    <property type="molecule type" value="Genomic_DNA"/>
</dbReference>
<dbReference type="InterPro" id="IPR035985">
    <property type="entry name" value="Ubiquitin-activating_enz"/>
</dbReference>
<dbReference type="PANTHER" id="PTHR10953:SF162">
    <property type="entry name" value="SUMO-ACTIVATING ENZYME SUBUNIT 1"/>
    <property type="match status" value="1"/>
</dbReference>
<protein>
    <recommendedName>
        <fullName evidence="2">THIF-type NAD/FAD binding fold domain-containing protein</fullName>
    </recommendedName>
</protein>
<dbReference type="SUPFAM" id="SSF69572">
    <property type="entry name" value="Activating enzymes of the ubiquitin-like proteins"/>
    <property type="match status" value="1"/>
</dbReference>
<organism evidence="3 4">
    <name type="scientific">Dibothriocephalus latus</name>
    <name type="common">Fish tapeworm</name>
    <name type="synonym">Diphyllobothrium latum</name>
    <dbReference type="NCBI Taxonomy" id="60516"/>
    <lineage>
        <taxon>Eukaryota</taxon>
        <taxon>Metazoa</taxon>
        <taxon>Spiralia</taxon>
        <taxon>Lophotrochozoa</taxon>
        <taxon>Platyhelminthes</taxon>
        <taxon>Cestoda</taxon>
        <taxon>Eucestoda</taxon>
        <taxon>Diphyllobothriidea</taxon>
        <taxon>Diphyllobothriidae</taxon>
        <taxon>Dibothriocephalus</taxon>
    </lineage>
</organism>
<keyword evidence="4" id="KW-1185">Reference proteome</keyword>
<dbReference type="Proteomes" id="UP000281553">
    <property type="component" value="Unassembled WGS sequence"/>
</dbReference>
<dbReference type="OrthoDB" id="412647at2759"/>
<evidence type="ECO:0000313" key="3">
    <source>
        <dbReference type="EMBL" id="VDN20181.1"/>
    </source>
</evidence>
<evidence type="ECO:0000259" key="2">
    <source>
        <dbReference type="Pfam" id="PF00899"/>
    </source>
</evidence>
<dbReference type="InterPro" id="IPR045886">
    <property type="entry name" value="ThiF/MoeB/HesA"/>
</dbReference>
<dbReference type="InterPro" id="IPR000594">
    <property type="entry name" value="ThiF_NAD_FAD-bd"/>
</dbReference>
<dbReference type="GO" id="GO:0005737">
    <property type="term" value="C:cytoplasm"/>
    <property type="evidence" value="ECO:0007669"/>
    <property type="project" value="TreeGrafter"/>
</dbReference>
<proteinExistence type="inferred from homology"/>
<gene>
    <name evidence="3" type="ORF">DILT_LOCUS13572</name>
</gene>
<dbReference type="Gene3D" id="3.40.50.720">
    <property type="entry name" value="NAD(P)-binding Rossmann-like Domain"/>
    <property type="match status" value="1"/>
</dbReference>
<evidence type="ECO:0000313" key="4">
    <source>
        <dbReference type="Proteomes" id="UP000281553"/>
    </source>
</evidence>
<reference evidence="3 4" key="1">
    <citation type="submission" date="2018-11" db="EMBL/GenBank/DDBJ databases">
        <authorList>
            <consortium name="Pathogen Informatics"/>
        </authorList>
    </citation>
    <scope>NUCLEOTIDE SEQUENCE [LARGE SCALE GENOMIC DNA]</scope>
</reference>
<dbReference type="GO" id="GO:0019948">
    <property type="term" value="F:SUMO activating enzyme activity"/>
    <property type="evidence" value="ECO:0007669"/>
    <property type="project" value="TreeGrafter"/>
</dbReference>
<name>A0A3P7MPZ5_DIBLA</name>
<feature type="domain" description="THIF-type NAD/FAD binding fold" evidence="2">
    <location>
        <begin position="12"/>
        <end position="104"/>
    </location>
</feature>
<dbReference type="GO" id="GO:0016925">
    <property type="term" value="P:protein sumoylation"/>
    <property type="evidence" value="ECO:0007669"/>
    <property type="project" value="TreeGrafter"/>
</dbReference>